<dbReference type="Pfam" id="PF01590">
    <property type="entry name" value="GAF"/>
    <property type="match status" value="1"/>
</dbReference>
<keyword evidence="1" id="KW-0808">Transferase</keyword>
<dbReference type="InterPro" id="IPR050482">
    <property type="entry name" value="Sensor_HK_TwoCompSys"/>
</dbReference>
<dbReference type="Gene3D" id="3.30.565.10">
    <property type="entry name" value="Histidine kinase-like ATPase, C-terminal domain"/>
    <property type="match status" value="1"/>
</dbReference>
<keyword evidence="6" id="KW-1185">Reference proteome</keyword>
<dbReference type="InterPro" id="IPR029016">
    <property type="entry name" value="GAF-like_dom_sf"/>
</dbReference>
<dbReference type="RefSeq" id="WP_378264604.1">
    <property type="nucleotide sequence ID" value="NZ_JBHUKR010000006.1"/>
</dbReference>
<evidence type="ECO:0000259" key="4">
    <source>
        <dbReference type="SMART" id="SM00065"/>
    </source>
</evidence>
<accession>A0ABW5FQ31</accession>
<evidence type="ECO:0000256" key="3">
    <source>
        <dbReference type="ARBA" id="ARBA00023012"/>
    </source>
</evidence>
<dbReference type="InterPro" id="IPR036890">
    <property type="entry name" value="HATPase_C_sf"/>
</dbReference>
<proteinExistence type="predicted"/>
<dbReference type="InterPro" id="IPR011712">
    <property type="entry name" value="Sig_transdc_His_kin_sub3_dim/P"/>
</dbReference>
<evidence type="ECO:0000256" key="2">
    <source>
        <dbReference type="ARBA" id="ARBA00022777"/>
    </source>
</evidence>
<feature type="domain" description="GAF" evidence="4">
    <location>
        <begin position="30"/>
        <end position="183"/>
    </location>
</feature>
<evidence type="ECO:0000256" key="1">
    <source>
        <dbReference type="ARBA" id="ARBA00022679"/>
    </source>
</evidence>
<dbReference type="InterPro" id="IPR003018">
    <property type="entry name" value="GAF"/>
</dbReference>
<gene>
    <name evidence="5" type="ORF">ACFSXZ_12570</name>
</gene>
<evidence type="ECO:0000313" key="5">
    <source>
        <dbReference type="EMBL" id="MFD2417159.1"/>
    </source>
</evidence>
<dbReference type="PANTHER" id="PTHR24421">
    <property type="entry name" value="NITRATE/NITRITE SENSOR PROTEIN NARX-RELATED"/>
    <property type="match status" value="1"/>
</dbReference>
<dbReference type="PANTHER" id="PTHR24421:SF56">
    <property type="entry name" value="OXYGEN SENSOR HISTIDINE KINASE RESPONSE REGULATOR DOST"/>
    <property type="match status" value="1"/>
</dbReference>
<organism evidence="5 6">
    <name type="scientific">Amycolatopsis pigmentata</name>
    <dbReference type="NCBI Taxonomy" id="450801"/>
    <lineage>
        <taxon>Bacteria</taxon>
        <taxon>Bacillati</taxon>
        <taxon>Actinomycetota</taxon>
        <taxon>Actinomycetes</taxon>
        <taxon>Pseudonocardiales</taxon>
        <taxon>Pseudonocardiaceae</taxon>
        <taxon>Amycolatopsis</taxon>
    </lineage>
</organism>
<keyword evidence="2 5" id="KW-0418">Kinase</keyword>
<dbReference type="Pfam" id="PF02518">
    <property type="entry name" value="HATPase_c"/>
    <property type="match status" value="1"/>
</dbReference>
<dbReference type="Pfam" id="PF07730">
    <property type="entry name" value="HisKA_3"/>
    <property type="match status" value="1"/>
</dbReference>
<dbReference type="Proteomes" id="UP001597417">
    <property type="component" value="Unassembled WGS sequence"/>
</dbReference>
<dbReference type="EMBL" id="JBHUKR010000006">
    <property type="protein sequence ID" value="MFD2417159.1"/>
    <property type="molecule type" value="Genomic_DNA"/>
</dbReference>
<dbReference type="SMART" id="SM00065">
    <property type="entry name" value="GAF"/>
    <property type="match status" value="1"/>
</dbReference>
<protein>
    <submittedName>
        <fullName evidence="5">GAF domain-containing sensor histidine kinase</fullName>
    </submittedName>
</protein>
<keyword evidence="3" id="KW-0902">Two-component regulatory system</keyword>
<comment type="caution">
    <text evidence="5">The sequence shown here is derived from an EMBL/GenBank/DDBJ whole genome shotgun (WGS) entry which is preliminary data.</text>
</comment>
<dbReference type="CDD" id="cd16917">
    <property type="entry name" value="HATPase_UhpB-NarQ-NarX-like"/>
    <property type="match status" value="1"/>
</dbReference>
<dbReference type="InterPro" id="IPR003594">
    <property type="entry name" value="HATPase_dom"/>
</dbReference>
<evidence type="ECO:0000313" key="6">
    <source>
        <dbReference type="Proteomes" id="UP001597417"/>
    </source>
</evidence>
<dbReference type="SUPFAM" id="SSF55781">
    <property type="entry name" value="GAF domain-like"/>
    <property type="match status" value="1"/>
</dbReference>
<dbReference type="SUPFAM" id="SSF55874">
    <property type="entry name" value="ATPase domain of HSP90 chaperone/DNA topoisomerase II/histidine kinase"/>
    <property type="match status" value="1"/>
</dbReference>
<name>A0ABW5FQ31_9PSEU</name>
<dbReference type="Gene3D" id="3.30.450.40">
    <property type="match status" value="1"/>
</dbReference>
<sequence length="377" mass="40805">MNRIDDRSSQRERWLTASRQVTAALLSGGDFAGTLQMIAEQARSVSRSSVGAIARPAEHDPETLVFEVIASPDPEHTQLINVTVPVENTATGLAFASSEPVVVRQYGAHVVEQQGGAVPDTVKDLDSAVAVPLTVGSETLGVVLMARFEDLPPFTDDEIELVRDFAVHAALTMEFARAQDDRHRVAVLEDRNRIGRDLHDLVVQRLYAIGLGLSALGRPELTPFVRDVDETIREIRTTILSLQEPAGPNALRSELLRLARDSARSLGFQPRVGFDGPLEAAITGPLRMDVIAALRESLANVVRHAGATSVSVEAKVDRAGRRFTLIVTDNGIGPPDELPHYSGLANLTGRAARWNGTCSLEDAPVRGARLTWTAEAR</sequence>
<dbReference type="GO" id="GO:0016301">
    <property type="term" value="F:kinase activity"/>
    <property type="evidence" value="ECO:0007669"/>
    <property type="project" value="UniProtKB-KW"/>
</dbReference>
<dbReference type="Gene3D" id="1.20.5.1930">
    <property type="match status" value="1"/>
</dbReference>
<reference evidence="6" key="1">
    <citation type="journal article" date="2019" name="Int. J. Syst. Evol. Microbiol.">
        <title>The Global Catalogue of Microorganisms (GCM) 10K type strain sequencing project: providing services to taxonomists for standard genome sequencing and annotation.</title>
        <authorList>
            <consortium name="The Broad Institute Genomics Platform"/>
            <consortium name="The Broad Institute Genome Sequencing Center for Infectious Disease"/>
            <person name="Wu L."/>
            <person name="Ma J."/>
        </authorList>
    </citation>
    <scope>NUCLEOTIDE SEQUENCE [LARGE SCALE GENOMIC DNA]</scope>
    <source>
        <strain evidence="6">CGMCC 4.7645</strain>
    </source>
</reference>